<feature type="compositionally biased region" description="Polar residues" evidence="1">
    <location>
        <begin position="92"/>
        <end position="105"/>
    </location>
</feature>
<feature type="region of interest" description="Disordered" evidence="1">
    <location>
        <begin position="64"/>
        <end position="105"/>
    </location>
</feature>
<name>T1J617_STRMM</name>
<evidence type="ECO:0000313" key="3">
    <source>
        <dbReference type="Proteomes" id="UP000014500"/>
    </source>
</evidence>
<keyword evidence="3" id="KW-1185">Reference proteome</keyword>
<accession>T1J617</accession>
<sequence>MIVLSLTQAKVVVAPPTAVTRSQENELNITYGSWAKVKVWSTTNESTRDWKEFSFEMEGFIPIPPKNKKPTPKPVTAKVKATPQTSRPKKPTSMTIKVKTSTSKPTRTVIKTSKVTKPLLRTSKATKSPKRTSKAVIETSTATRPTVGISKMKKRAVTRSPTSRSTQKTRRVKTSSTEVLKKTFSAPAEKIVTKKLNNKITVLKKVKNSKK</sequence>
<dbReference type="EMBL" id="JH431869">
    <property type="status" value="NOT_ANNOTATED_CDS"/>
    <property type="molecule type" value="Genomic_DNA"/>
</dbReference>
<organism evidence="2 3">
    <name type="scientific">Strigamia maritima</name>
    <name type="common">European centipede</name>
    <name type="synonym">Geophilus maritimus</name>
    <dbReference type="NCBI Taxonomy" id="126957"/>
    <lineage>
        <taxon>Eukaryota</taxon>
        <taxon>Metazoa</taxon>
        <taxon>Ecdysozoa</taxon>
        <taxon>Arthropoda</taxon>
        <taxon>Myriapoda</taxon>
        <taxon>Chilopoda</taxon>
        <taxon>Pleurostigmophora</taxon>
        <taxon>Geophilomorpha</taxon>
        <taxon>Linotaeniidae</taxon>
        <taxon>Strigamia</taxon>
    </lineage>
</organism>
<protein>
    <submittedName>
        <fullName evidence="2">Uncharacterized protein</fullName>
    </submittedName>
</protein>
<proteinExistence type="predicted"/>
<dbReference type="AlphaFoldDB" id="T1J617"/>
<reference evidence="2" key="2">
    <citation type="submission" date="2015-02" db="UniProtKB">
        <authorList>
            <consortium name="EnsemblMetazoa"/>
        </authorList>
    </citation>
    <scope>IDENTIFICATION</scope>
</reference>
<reference evidence="3" key="1">
    <citation type="submission" date="2011-05" db="EMBL/GenBank/DDBJ databases">
        <authorList>
            <person name="Richards S.R."/>
            <person name="Qu J."/>
            <person name="Jiang H."/>
            <person name="Jhangiani S.N."/>
            <person name="Agravi P."/>
            <person name="Goodspeed R."/>
            <person name="Gross S."/>
            <person name="Mandapat C."/>
            <person name="Jackson L."/>
            <person name="Mathew T."/>
            <person name="Pu L."/>
            <person name="Thornton R."/>
            <person name="Saada N."/>
            <person name="Wilczek-Boney K.B."/>
            <person name="Lee S."/>
            <person name="Kovar C."/>
            <person name="Wu Y."/>
            <person name="Scherer S.E."/>
            <person name="Worley K.C."/>
            <person name="Muzny D.M."/>
            <person name="Gibbs R."/>
        </authorList>
    </citation>
    <scope>NUCLEOTIDE SEQUENCE</scope>
    <source>
        <strain evidence="3">Brora</strain>
    </source>
</reference>
<feature type="region of interest" description="Disordered" evidence="1">
    <location>
        <begin position="155"/>
        <end position="176"/>
    </location>
</feature>
<evidence type="ECO:0000256" key="1">
    <source>
        <dbReference type="SAM" id="MobiDB-lite"/>
    </source>
</evidence>
<evidence type="ECO:0000313" key="2">
    <source>
        <dbReference type="EnsemblMetazoa" id="SMAR009081-PA"/>
    </source>
</evidence>
<dbReference type="EnsemblMetazoa" id="SMAR009081-RA">
    <property type="protein sequence ID" value="SMAR009081-PA"/>
    <property type="gene ID" value="SMAR009081"/>
</dbReference>
<dbReference type="Proteomes" id="UP000014500">
    <property type="component" value="Unassembled WGS sequence"/>
</dbReference>
<dbReference type="HOGENOM" id="CLU_1306263_0_0_1"/>
<feature type="compositionally biased region" description="Low complexity" evidence="1">
    <location>
        <begin position="74"/>
        <end position="83"/>
    </location>
</feature>